<dbReference type="InterPro" id="IPR015421">
    <property type="entry name" value="PyrdxlP-dep_Trfase_major"/>
</dbReference>
<evidence type="ECO:0000313" key="3">
    <source>
        <dbReference type="EMBL" id="MBT1708461.1"/>
    </source>
</evidence>
<comment type="caution">
    <text evidence="3">The sequence shown here is derived from an EMBL/GenBank/DDBJ whole genome shotgun (WGS) entry which is preliminary data.</text>
</comment>
<dbReference type="InterPro" id="IPR015424">
    <property type="entry name" value="PyrdxlP-dep_Trfase"/>
</dbReference>
<dbReference type="Pfam" id="PF00266">
    <property type="entry name" value="Aminotran_5"/>
    <property type="match status" value="1"/>
</dbReference>
<dbReference type="Gene3D" id="3.40.640.10">
    <property type="entry name" value="Type I PLP-dependent aspartate aminotransferase-like (Major domain)"/>
    <property type="match status" value="1"/>
</dbReference>
<gene>
    <name evidence="3" type="ORF">KK062_09510</name>
</gene>
<dbReference type="PANTHER" id="PTHR43586">
    <property type="entry name" value="CYSTEINE DESULFURASE"/>
    <property type="match status" value="1"/>
</dbReference>
<organism evidence="3 4">
    <name type="scientific">Dawidia cretensis</name>
    <dbReference type="NCBI Taxonomy" id="2782350"/>
    <lineage>
        <taxon>Bacteria</taxon>
        <taxon>Pseudomonadati</taxon>
        <taxon>Bacteroidota</taxon>
        <taxon>Cytophagia</taxon>
        <taxon>Cytophagales</taxon>
        <taxon>Chryseotaleaceae</taxon>
        <taxon>Dawidia</taxon>
    </lineage>
</organism>
<feature type="domain" description="Aminotransferase class V" evidence="2">
    <location>
        <begin position="56"/>
        <end position="346"/>
    </location>
</feature>
<dbReference type="InterPro" id="IPR000192">
    <property type="entry name" value="Aminotrans_V_dom"/>
</dbReference>
<keyword evidence="3" id="KW-0808">Transferase</keyword>
<dbReference type="Proteomes" id="UP001319080">
    <property type="component" value="Unassembled WGS sequence"/>
</dbReference>
<evidence type="ECO:0000259" key="2">
    <source>
        <dbReference type="Pfam" id="PF00266"/>
    </source>
</evidence>
<dbReference type="Gene3D" id="3.90.1150.10">
    <property type="entry name" value="Aspartate Aminotransferase, domain 1"/>
    <property type="match status" value="1"/>
</dbReference>
<dbReference type="AlphaFoldDB" id="A0AAP2GPB6"/>
<dbReference type="RefSeq" id="WP_254084052.1">
    <property type="nucleotide sequence ID" value="NZ_JAHESE010000006.1"/>
</dbReference>
<keyword evidence="3" id="KW-0032">Aminotransferase</keyword>
<dbReference type="EMBL" id="JAHESE010000006">
    <property type="protein sequence ID" value="MBT1708461.1"/>
    <property type="molecule type" value="Genomic_DNA"/>
</dbReference>
<name>A0AAP2GPB6_9BACT</name>
<accession>A0AAP2GPB6</accession>
<evidence type="ECO:0000313" key="4">
    <source>
        <dbReference type="Proteomes" id="UP001319080"/>
    </source>
</evidence>
<evidence type="ECO:0000256" key="1">
    <source>
        <dbReference type="ARBA" id="ARBA00022898"/>
    </source>
</evidence>
<keyword evidence="1" id="KW-0663">Pyridoxal phosphate</keyword>
<dbReference type="PANTHER" id="PTHR43586:SF15">
    <property type="entry name" value="BLR3095 PROTEIN"/>
    <property type="match status" value="1"/>
</dbReference>
<proteinExistence type="predicted"/>
<dbReference type="InterPro" id="IPR015422">
    <property type="entry name" value="PyrdxlP-dep_Trfase_small"/>
</dbReference>
<sequence length="378" mass="42427">MIIPNQKELYTMPDEVSYFNCASMSPLLKSVEEAGTWGLYERRHPWEIAASAWFEPVETLRDLFARIIHANRDNIALVPAVSYGIAIAAKNIPLTKDQTIVVLDQQYPSNVYAWRERSYETGATIVTVNRQPGQSWTDAILAHIDDRTGVVAIPNCHWTDGSLIDLESVSRRVKEVKARLVIDVSQSVGAYPLDVSVIRPDFLVSVGYKWLMGPYGLGYLYAAPEYDLHGVPLEYSWLNKSGAEDFTRLAEYRDGYKPGARRFDAGESPSFIHVPMAIAALTQILDWGVDNIHETLSQLTAQIRARAQQHGFTISSADAPHVGHMVGLNFTFDQIPALGQKLVDNQVYVGFRGEKMRIAPHVYNTVEDIDRLFEAMLK</sequence>
<dbReference type="SUPFAM" id="SSF53383">
    <property type="entry name" value="PLP-dependent transferases"/>
    <property type="match status" value="1"/>
</dbReference>
<keyword evidence="4" id="KW-1185">Reference proteome</keyword>
<protein>
    <submittedName>
        <fullName evidence="3">Aminotransferase class V-fold PLP-dependent enzyme</fullName>
    </submittedName>
</protein>
<dbReference type="GO" id="GO:0008483">
    <property type="term" value="F:transaminase activity"/>
    <property type="evidence" value="ECO:0007669"/>
    <property type="project" value="UniProtKB-KW"/>
</dbReference>
<reference evidence="3 4" key="1">
    <citation type="submission" date="2021-05" db="EMBL/GenBank/DDBJ databases">
        <title>A Polyphasic approach of four new species of the genus Ohtaekwangia: Ohtaekwangia histidinii sp. nov., Ohtaekwangia cretensis sp. nov., Ohtaekwangia indiensis sp. nov., Ohtaekwangia reichenbachii sp. nov. from diverse environment.</title>
        <authorList>
            <person name="Octaviana S."/>
        </authorList>
    </citation>
    <scope>NUCLEOTIDE SEQUENCE [LARGE SCALE GENOMIC DNA]</scope>
    <source>
        <strain evidence="3 4">PWU5</strain>
    </source>
</reference>